<evidence type="ECO:0000313" key="3">
    <source>
        <dbReference type="Proteomes" id="UP000287651"/>
    </source>
</evidence>
<gene>
    <name evidence="2" type="ORF">B296_00033553</name>
</gene>
<dbReference type="Proteomes" id="UP000287651">
    <property type="component" value="Unassembled WGS sequence"/>
</dbReference>
<feature type="compositionally biased region" description="Low complexity" evidence="1">
    <location>
        <begin position="42"/>
        <end position="56"/>
    </location>
</feature>
<feature type="region of interest" description="Disordered" evidence="1">
    <location>
        <begin position="36"/>
        <end position="62"/>
    </location>
</feature>
<sequence length="101" mass="11428">MTLRENEVPRGDKRRRLVLPRFSRWKMRRRLVPVRGEEVSPRSYAGRRGVSSSRAGIRGGASSGAVRLWTVPPGSELSVYRYPVGSVCTAHTRRYSSKLTL</sequence>
<accession>A0A426ZYB9</accession>
<protein>
    <submittedName>
        <fullName evidence="2">Uncharacterized protein</fullName>
    </submittedName>
</protein>
<reference evidence="2 3" key="1">
    <citation type="journal article" date="2014" name="Agronomy (Basel)">
        <title>A Draft Genome Sequence for Ensete ventricosum, the Drought-Tolerant Tree Against Hunger.</title>
        <authorList>
            <person name="Harrison J."/>
            <person name="Moore K.A."/>
            <person name="Paszkiewicz K."/>
            <person name="Jones T."/>
            <person name="Grant M."/>
            <person name="Ambacheew D."/>
            <person name="Muzemil S."/>
            <person name="Studholme D.J."/>
        </authorList>
    </citation>
    <scope>NUCLEOTIDE SEQUENCE [LARGE SCALE GENOMIC DNA]</scope>
</reference>
<proteinExistence type="predicted"/>
<organism evidence="2 3">
    <name type="scientific">Ensete ventricosum</name>
    <name type="common">Abyssinian banana</name>
    <name type="synonym">Musa ensete</name>
    <dbReference type="NCBI Taxonomy" id="4639"/>
    <lineage>
        <taxon>Eukaryota</taxon>
        <taxon>Viridiplantae</taxon>
        <taxon>Streptophyta</taxon>
        <taxon>Embryophyta</taxon>
        <taxon>Tracheophyta</taxon>
        <taxon>Spermatophyta</taxon>
        <taxon>Magnoliopsida</taxon>
        <taxon>Liliopsida</taxon>
        <taxon>Zingiberales</taxon>
        <taxon>Musaceae</taxon>
        <taxon>Ensete</taxon>
    </lineage>
</organism>
<evidence type="ECO:0000256" key="1">
    <source>
        <dbReference type="SAM" id="MobiDB-lite"/>
    </source>
</evidence>
<dbReference type="EMBL" id="AMZH03004515">
    <property type="protein sequence ID" value="RRT68977.1"/>
    <property type="molecule type" value="Genomic_DNA"/>
</dbReference>
<dbReference type="AlphaFoldDB" id="A0A426ZYB9"/>
<name>A0A426ZYB9_ENSVE</name>
<evidence type="ECO:0000313" key="2">
    <source>
        <dbReference type="EMBL" id="RRT68977.1"/>
    </source>
</evidence>
<comment type="caution">
    <text evidence="2">The sequence shown here is derived from an EMBL/GenBank/DDBJ whole genome shotgun (WGS) entry which is preliminary data.</text>
</comment>